<dbReference type="InterPro" id="IPR001263">
    <property type="entry name" value="PI3K_accessory_dom"/>
</dbReference>
<dbReference type="InterPro" id="IPR011009">
    <property type="entry name" value="Kinase-like_dom_sf"/>
</dbReference>
<dbReference type="FunFam" id="1.25.40.70:FF:000011">
    <property type="entry name" value="Phosphatidylinositol 4-kinase alpha"/>
    <property type="match status" value="1"/>
</dbReference>
<comment type="catalytic activity">
    <reaction evidence="1">
        <text>a 1,2-diacyl-sn-glycero-3-phospho-(1D-myo-inositol) + ATP = a 1,2-diacyl-sn-glycero-3-phospho-(1D-myo-inositol 4-phosphate) + ADP + H(+)</text>
        <dbReference type="Rhea" id="RHEA:19877"/>
        <dbReference type="ChEBI" id="CHEBI:15378"/>
        <dbReference type="ChEBI" id="CHEBI:30616"/>
        <dbReference type="ChEBI" id="CHEBI:57880"/>
        <dbReference type="ChEBI" id="CHEBI:58178"/>
        <dbReference type="ChEBI" id="CHEBI:456216"/>
        <dbReference type="EC" id="2.7.1.67"/>
    </reaction>
</comment>
<evidence type="ECO:0000256" key="7">
    <source>
        <dbReference type="ARBA" id="ARBA00022840"/>
    </source>
</evidence>
<feature type="region of interest" description="Disordered" evidence="8">
    <location>
        <begin position="218"/>
        <end position="254"/>
    </location>
</feature>
<dbReference type="InterPro" id="IPR042236">
    <property type="entry name" value="PI3K_accessory_sf"/>
</dbReference>
<keyword evidence="12" id="KW-1185">Reference proteome</keyword>
<dbReference type="SUPFAM" id="SSF48371">
    <property type="entry name" value="ARM repeat"/>
    <property type="match status" value="2"/>
</dbReference>
<dbReference type="InterPro" id="IPR045495">
    <property type="entry name" value="PI4K_N"/>
</dbReference>
<protein>
    <recommendedName>
        <fullName evidence="3">1-phosphatidylinositol 4-kinase</fullName>
        <ecNumber evidence="3">2.7.1.67</ecNumber>
    </recommendedName>
</protein>
<dbReference type="GO" id="GO:0005886">
    <property type="term" value="C:plasma membrane"/>
    <property type="evidence" value="ECO:0007669"/>
    <property type="project" value="TreeGrafter"/>
</dbReference>
<feature type="compositionally biased region" description="Polar residues" evidence="8">
    <location>
        <begin position="218"/>
        <end position="228"/>
    </location>
</feature>
<accession>A0A8H3TSM3</accession>
<gene>
    <name evidence="11" type="ORF">NliqN6_1906</name>
</gene>
<dbReference type="SMART" id="SM00145">
    <property type="entry name" value="PI3Ka"/>
    <property type="match status" value="1"/>
</dbReference>
<dbReference type="PANTHER" id="PTHR10048">
    <property type="entry name" value="PHOSPHATIDYLINOSITOL KINASE"/>
    <property type="match status" value="1"/>
</dbReference>
<dbReference type="PROSITE" id="PS00915">
    <property type="entry name" value="PI3_4_KINASE_1"/>
    <property type="match status" value="1"/>
</dbReference>
<keyword evidence="6" id="KW-0418">Kinase</keyword>
<dbReference type="GO" id="GO:0046854">
    <property type="term" value="P:phosphatidylinositol phosphate biosynthetic process"/>
    <property type="evidence" value="ECO:0007669"/>
    <property type="project" value="InterPro"/>
</dbReference>
<dbReference type="PROSITE" id="PS50290">
    <property type="entry name" value="PI3_4_KINASE_3"/>
    <property type="match status" value="1"/>
</dbReference>
<evidence type="ECO:0000256" key="2">
    <source>
        <dbReference type="ARBA" id="ARBA00006209"/>
    </source>
</evidence>
<evidence type="ECO:0000259" key="10">
    <source>
        <dbReference type="PROSITE" id="PS51545"/>
    </source>
</evidence>
<dbReference type="Pfam" id="PF19274">
    <property type="entry name" value="PI4K_N"/>
    <property type="match status" value="2"/>
</dbReference>
<dbReference type="PANTHER" id="PTHR10048:SF15">
    <property type="entry name" value="PHOSPHATIDYLINOSITOL 4-KINASE ALPHA"/>
    <property type="match status" value="1"/>
</dbReference>
<evidence type="ECO:0000256" key="6">
    <source>
        <dbReference type="ARBA" id="ARBA00022777"/>
    </source>
</evidence>
<dbReference type="GO" id="GO:0004430">
    <property type="term" value="F:1-phosphatidylinositol 4-kinase activity"/>
    <property type="evidence" value="ECO:0007669"/>
    <property type="project" value="UniProtKB-EC"/>
</dbReference>
<evidence type="ECO:0000256" key="4">
    <source>
        <dbReference type="ARBA" id="ARBA00022679"/>
    </source>
</evidence>
<evidence type="ECO:0000313" key="11">
    <source>
        <dbReference type="EMBL" id="GHJ85504.1"/>
    </source>
</evidence>
<dbReference type="FunFam" id="3.30.1010.10:FF:000014">
    <property type="entry name" value="Phosphatidylinositol 4-kinase STT4"/>
    <property type="match status" value="1"/>
</dbReference>
<dbReference type="InterPro" id="IPR018936">
    <property type="entry name" value="PI3/4_kinase_CS"/>
</dbReference>
<feature type="domain" description="PI3K/PI4K catalytic" evidence="9">
    <location>
        <begin position="1733"/>
        <end position="1996"/>
    </location>
</feature>
<evidence type="ECO:0000313" key="12">
    <source>
        <dbReference type="Proteomes" id="UP000620104"/>
    </source>
</evidence>
<dbReference type="InterPro" id="IPR036940">
    <property type="entry name" value="PI3/4_kinase_cat_sf"/>
</dbReference>
<evidence type="ECO:0000256" key="8">
    <source>
        <dbReference type="SAM" id="MobiDB-lite"/>
    </source>
</evidence>
<keyword evidence="4" id="KW-0808">Transferase</keyword>
<dbReference type="PROSITE" id="PS00916">
    <property type="entry name" value="PI3_4_KINASE_2"/>
    <property type="match status" value="1"/>
</dbReference>
<reference evidence="11" key="1">
    <citation type="submission" date="2020-07" db="EMBL/GenBank/DDBJ databases">
        <title>Draft Genome Sequence of a Deep-Sea Yeast, Naganishia (Cryptococcus) liquefaciens strain N6.</title>
        <authorList>
            <person name="Han Y.W."/>
            <person name="Kajitani R."/>
            <person name="Morimoto H."/>
            <person name="Parhat M."/>
            <person name="Tsubouchi H."/>
            <person name="Bakenova O."/>
            <person name="Ogata M."/>
            <person name="Argunhan B."/>
            <person name="Aoki R."/>
            <person name="Kajiwara S."/>
            <person name="Itoh T."/>
            <person name="Iwasaki H."/>
        </authorList>
    </citation>
    <scope>NUCLEOTIDE SEQUENCE</scope>
    <source>
        <strain evidence="11">N6</strain>
    </source>
</reference>
<dbReference type="InterPro" id="IPR000403">
    <property type="entry name" value="PI3/4_kinase_cat_dom"/>
</dbReference>
<sequence>MDYLDTEDLEVLVLNALAENYAAAPLDRANEVKSNVIIDGLPRASSSEDGDRESWGESEFNHVLSFCRYIQCLPVSSDRLPSTLKTLQPLLNELWNGLRPNDASSSTGRMVDFKQVTEMTSVLLQALFHIGNASPDEVENVIGVLEGFLRALAANLTSMDESVLATALTILTACHEHILSCPITLQSSSQVSRLASAIRQLAAEQVILNLEAVNSNRSPISSPASTSDRGGDINIRLGESMESERSRRQRPSAFPSHLQEQIAILRKFSGMDLALLVLDMQGSILCQSLAPVRWMDKYNSSVAKVDQREEHFASNASWYKLNQNPVQEVTVHLKLGRGTEGHIVLQDVASAAVTWWEEIMQGNGIGLGIGIARRFGERGQGSFGAGLDYGENAVMIAILKLLTLASLHAEQVDEAHIGRLRYLLSDTASSLHTGVLEMTLACLGVFVLNFPYLATSMTPIIRKFATTPLPILESEMASHGLDISEVIAATARCLSICVKTAPNDDLINSTLYSLMNAMPHGQDNSTNRSLRGSIVAFADYGREKSPALPSETRKFAAASTMGLVSRFALEIDKPETIQVTISMLLQRFHGADPVVERAVVNALVPLAFKANDDLLLEVVQAFTAIFRSSNPEDPGNSSNAVLAGLTFLAQGLGSRQKACSAFLGELFSLFIDKGLTLQNAWSHTGGHTSSGKAPANMTSDTLAELAALLLPIDAIMAHPACNPSLNPSPDTVGAFRDIWFLCVVYGFTRPNSTYINDIGRAALQRIASKTPALILEKDKDYVNSGLEYNPVFRRDYAHTVLPKQRSALADLIPKRANEIKNFSMPQVTLVQTVHDLELLRTINGRPSVILDYFCNDSLNESLMSSSLDAVADKLIHAYLTGLASRVLDHDMPATVSEEVRKMIVATTHRYAKVRQIAVKYLNAALTSFAALMCDRKIVMTLLEVLTLLRRSCEDELIDEYSLAYTYRSDKLDLSIHLTDDFEVRNTITRQMYELSCKWLDLAVARAPIEMQSILQHYLRESRDTLLLDQVEMGAGLAMQYSKAISRADRQESLMPRIGGWVSDSANLLASQFAAKNYFSGELSGARWAMEQGLVDIGKLAPNFSSIVELTAFRKQMTDALQNVRLGGPSMGTSALRRLLLRATAVLISSPVIERDILHCLVALPLRTFTALGIAAGVDAWTWLVAERPDIEVALFSEVVDGWLWTIQAGRGLFSDSMNSIGPFERPIEYSPTDKAILDHDLAIAKRMLQPHSLLTQVLSSRFQAVKYRDRGITLAFFRLLTRSFKAHRRMSTHPLARDVRFSLVLLGFQVLASSNMEASHELRFRDHVFQAALSWFAVKPLWSFGSNRIQLGAEIRLLEEVFLAVDHDQVRGDHCISALPQSGGVSGYAGNLSLREYVIFNKERVNLLQTLLQNEIFRLRVWANVTANPAKEIPASVKATSENNVNGDVAVKLVRKAWTIDPAIAVHMGERFKIPAVQTEIARLVKLSPKSVVGVPEALQYLLGLELRRDALPAIRWLPLWAPVSPVTAVTYFQPRYGNHPLVLQYAMRTLEQYPVGLTFFFVPQVVQALRSDRTGYVERFIFETSKISQLFCHQIIWNMKANCYKDDGGEVEDPMKPTLDRMVDLVVSALSGKAKAFYDLEFDFFNEVTSISGKLKPYIKKSKPEKKAKIDEEMAKIEVKVGVYLPSNPDGVVVDIDKKSGRPLQSHAKAPFMATFKVRKERIEYGVEGEDETTQPADAAIETHGKMVAYEVWQAAIFKVGDDCRQDVLALQIIAMFKNVFMKAGLVLYLFPYRVTATAPGCGVIDVVPNATSRDEMGRAKINNLYSYFVDKYGSPDTTAFQKARLNFIQSMAAYSVACYILQIKDRHNGNIMIDGDGHIVHIDFGFLFDIGPGGVKFEPNSFKLSHEMVVLMGGRDSQGYRMFQELTVKAFLAIRPFADQLVDTVYLMLGTGLPSFKGEPTIKRLRDRFQTHLSERAAAEYMMGVIRNAHENYRSTVYDGFQKAQNGIPY</sequence>
<feature type="domain" description="PIK helical" evidence="10">
    <location>
        <begin position="1440"/>
        <end position="1626"/>
    </location>
</feature>
<evidence type="ECO:0000256" key="5">
    <source>
        <dbReference type="ARBA" id="ARBA00022741"/>
    </source>
</evidence>
<dbReference type="Gene3D" id="1.10.1070.11">
    <property type="entry name" value="Phosphatidylinositol 3-/4-kinase, catalytic domain"/>
    <property type="match status" value="1"/>
</dbReference>
<dbReference type="Pfam" id="PF00613">
    <property type="entry name" value="PI3Ka"/>
    <property type="match status" value="1"/>
</dbReference>
<name>A0A8H3TSM3_9TREE</name>
<evidence type="ECO:0000259" key="9">
    <source>
        <dbReference type="PROSITE" id="PS50290"/>
    </source>
</evidence>
<dbReference type="EMBL" id="BLZA01000011">
    <property type="protein sequence ID" value="GHJ85504.1"/>
    <property type="molecule type" value="Genomic_DNA"/>
</dbReference>
<dbReference type="GO" id="GO:0048015">
    <property type="term" value="P:phosphatidylinositol-mediated signaling"/>
    <property type="evidence" value="ECO:0007669"/>
    <property type="project" value="TreeGrafter"/>
</dbReference>
<dbReference type="SMART" id="SM00146">
    <property type="entry name" value="PI3Kc"/>
    <property type="match status" value="1"/>
</dbReference>
<organism evidence="11 12">
    <name type="scientific">Naganishia liquefaciens</name>
    <dbReference type="NCBI Taxonomy" id="104408"/>
    <lineage>
        <taxon>Eukaryota</taxon>
        <taxon>Fungi</taxon>
        <taxon>Dikarya</taxon>
        <taxon>Basidiomycota</taxon>
        <taxon>Agaricomycotina</taxon>
        <taxon>Tremellomycetes</taxon>
        <taxon>Filobasidiales</taxon>
        <taxon>Filobasidiaceae</taxon>
        <taxon>Naganishia</taxon>
    </lineage>
</organism>
<evidence type="ECO:0000256" key="3">
    <source>
        <dbReference type="ARBA" id="ARBA00012169"/>
    </source>
</evidence>
<dbReference type="CDD" id="cd05167">
    <property type="entry name" value="PI4Kc_III_alpha"/>
    <property type="match status" value="1"/>
</dbReference>
<dbReference type="InterPro" id="IPR015433">
    <property type="entry name" value="PI3/4_kinase"/>
</dbReference>
<dbReference type="Proteomes" id="UP000620104">
    <property type="component" value="Unassembled WGS sequence"/>
</dbReference>
<dbReference type="EC" id="2.7.1.67" evidence="3"/>
<dbReference type="Pfam" id="PF00454">
    <property type="entry name" value="PI3_PI4_kinase"/>
    <property type="match status" value="1"/>
</dbReference>
<dbReference type="PROSITE" id="PS51545">
    <property type="entry name" value="PIK_HELICAL"/>
    <property type="match status" value="1"/>
</dbReference>
<dbReference type="Gene3D" id="1.25.40.70">
    <property type="entry name" value="Phosphatidylinositol 3-kinase, accessory domain (PIK)"/>
    <property type="match status" value="1"/>
</dbReference>
<dbReference type="OrthoDB" id="10264149at2759"/>
<keyword evidence="7" id="KW-0067">ATP-binding</keyword>
<dbReference type="GO" id="GO:0005737">
    <property type="term" value="C:cytoplasm"/>
    <property type="evidence" value="ECO:0007669"/>
    <property type="project" value="TreeGrafter"/>
</dbReference>
<dbReference type="FunFam" id="1.10.1070.11:FF:000012">
    <property type="entry name" value="Phosphatidylinositol 4-kinase alpha 1"/>
    <property type="match status" value="1"/>
</dbReference>
<dbReference type="GO" id="GO:0005524">
    <property type="term" value="F:ATP binding"/>
    <property type="evidence" value="ECO:0007669"/>
    <property type="project" value="UniProtKB-KW"/>
</dbReference>
<comment type="caution">
    <text evidence="11">The sequence shown here is derived from an EMBL/GenBank/DDBJ whole genome shotgun (WGS) entry which is preliminary data.</text>
</comment>
<comment type="similarity">
    <text evidence="2">Belongs to the PI3/PI4-kinase family. Type III PI4K subfamily.</text>
</comment>
<proteinExistence type="inferred from homology"/>
<dbReference type="Gene3D" id="3.30.1010.10">
    <property type="entry name" value="Phosphatidylinositol 3-kinase Catalytic Subunit, Chain A, domain 4"/>
    <property type="match status" value="1"/>
</dbReference>
<dbReference type="InterPro" id="IPR016024">
    <property type="entry name" value="ARM-type_fold"/>
</dbReference>
<evidence type="ECO:0000256" key="1">
    <source>
        <dbReference type="ARBA" id="ARBA00001686"/>
    </source>
</evidence>
<dbReference type="SUPFAM" id="SSF56112">
    <property type="entry name" value="Protein kinase-like (PK-like)"/>
    <property type="match status" value="1"/>
</dbReference>
<keyword evidence="5" id="KW-0547">Nucleotide-binding</keyword>